<dbReference type="HOGENOM" id="CLU_605450_0_0_1"/>
<dbReference type="GeneID" id="63695571"/>
<protein>
    <recommendedName>
        <fullName evidence="1">F-box domain-containing protein</fullName>
    </recommendedName>
</protein>
<dbReference type="InterPro" id="IPR001810">
    <property type="entry name" value="F-box_dom"/>
</dbReference>
<organism evidence="2 3">
    <name type="scientific">Aspergillus ruber (strain CBS 135680)</name>
    <dbReference type="NCBI Taxonomy" id="1388766"/>
    <lineage>
        <taxon>Eukaryota</taxon>
        <taxon>Fungi</taxon>
        <taxon>Dikarya</taxon>
        <taxon>Ascomycota</taxon>
        <taxon>Pezizomycotina</taxon>
        <taxon>Eurotiomycetes</taxon>
        <taxon>Eurotiomycetidae</taxon>
        <taxon>Eurotiales</taxon>
        <taxon>Aspergillaceae</taxon>
        <taxon>Aspergillus</taxon>
        <taxon>Aspergillus subgen. Aspergillus</taxon>
    </lineage>
</organism>
<dbReference type="SUPFAM" id="SSF81383">
    <property type="entry name" value="F-box domain"/>
    <property type="match status" value="1"/>
</dbReference>
<dbReference type="PROSITE" id="PS50181">
    <property type="entry name" value="FBOX"/>
    <property type="match status" value="1"/>
</dbReference>
<sequence>MYFSANRLLDLPLELLNVVLSFIDSSSLACLSRVCQSLQQLVEPHLYHTVSLRNKQEESFTSSIKRIHTRAEFVRELRIHYHDVADEMDAPLQLDSMSPTIAQLHNLESLLIKGVNDGGPMSLGLYSYMEQSKKLEDLLLEATMSESQVLRSLRTCTINLSEQGSWELAHLDAIFLLPALQRLTIANARMACFTSFSSAEPRSTDLRELTLITCDIRPSHLRDILSMPRALEHFTTKGSAWRARSVSGDDRASNLDSLRIHASSLVSLDLDLFLDVDIPPIEPLTFIDFVALRRLAIELWIIRGHIEQGILSQKALLPRDLEELTLKCAVQHVDLESYYLNPIYQWLQEGTLPELNKIILETTTPIPDVPKAMFRGGQTVGQAFAAAGVDLSMVEEAPGGYVPFECDCCWYRYRNPGWRLAYANFY</sequence>
<dbReference type="OrthoDB" id="2522477at2759"/>
<dbReference type="RefSeq" id="XP_040635041.1">
    <property type="nucleotide sequence ID" value="XM_040780447.1"/>
</dbReference>
<dbReference type="STRING" id="1388766.A0A017S3C9"/>
<accession>A0A017S3C9</accession>
<dbReference type="EMBL" id="KK088446">
    <property type="protein sequence ID" value="EYE91351.1"/>
    <property type="molecule type" value="Genomic_DNA"/>
</dbReference>
<dbReference type="Gene3D" id="3.80.10.10">
    <property type="entry name" value="Ribonuclease Inhibitor"/>
    <property type="match status" value="1"/>
</dbReference>
<dbReference type="AlphaFoldDB" id="A0A017S3C9"/>
<reference evidence="3" key="1">
    <citation type="journal article" date="2014" name="Nat. Commun.">
        <title>Genomic adaptations of the halophilic Dead Sea filamentous fungus Eurotium rubrum.</title>
        <authorList>
            <person name="Kis-Papo T."/>
            <person name="Weig A.R."/>
            <person name="Riley R."/>
            <person name="Persoh D."/>
            <person name="Salamov A."/>
            <person name="Sun H."/>
            <person name="Lipzen A."/>
            <person name="Wasser S.P."/>
            <person name="Rambold G."/>
            <person name="Grigoriev I.V."/>
            <person name="Nevo E."/>
        </authorList>
    </citation>
    <scope>NUCLEOTIDE SEQUENCE [LARGE SCALE GENOMIC DNA]</scope>
    <source>
        <strain evidence="3">CBS 135680</strain>
    </source>
</reference>
<name>A0A017S3C9_ASPRC</name>
<dbReference type="Proteomes" id="UP000019804">
    <property type="component" value="Unassembled WGS sequence"/>
</dbReference>
<gene>
    <name evidence="2" type="ORF">EURHEDRAFT_406190</name>
</gene>
<evidence type="ECO:0000313" key="3">
    <source>
        <dbReference type="Proteomes" id="UP000019804"/>
    </source>
</evidence>
<evidence type="ECO:0000259" key="1">
    <source>
        <dbReference type="PROSITE" id="PS50181"/>
    </source>
</evidence>
<dbReference type="SUPFAM" id="SSF52047">
    <property type="entry name" value="RNI-like"/>
    <property type="match status" value="1"/>
</dbReference>
<dbReference type="Pfam" id="PF12937">
    <property type="entry name" value="F-box-like"/>
    <property type="match status" value="1"/>
</dbReference>
<proteinExistence type="predicted"/>
<feature type="domain" description="F-box" evidence="1">
    <location>
        <begin position="5"/>
        <end position="50"/>
    </location>
</feature>
<keyword evidence="3" id="KW-1185">Reference proteome</keyword>
<dbReference type="InterPro" id="IPR032675">
    <property type="entry name" value="LRR_dom_sf"/>
</dbReference>
<dbReference type="InterPro" id="IPR036047">
    <property type="entry name" value="F-box-like_dom_sf"/>
</dbReference>
<evidence type="ECO:0000313" key="2">
    <source>
        <dbReference type="EMBL" id="EYE91351.1"/>
    </source>
</evidence>